<dbReference type="GO" id="GO:0016877">
    <property type="term" value="F:ligase activity, forming carbon-sulfur bonds"/>
    <property type="evidence" value="ECO:0007669"/>
    <property type="project" value="UniProtKB-ARBA"/>
</dbReference>
<dbReference type="SUPFAM" id="SSF56801">
    <property type="entry name" value="Acetyl-CoA synthetase-like"/>
    <property type="match status" value="1"/>
</dbReference>
<dbReference type="Proteomes" id="UP000316624">
    <property type="component" value="Unassembled WGS sequence"/>
</dbReference>
<keyword evidence="10" id="KW-1185">Reference proteome</keyword>
<evidence type="ECO:0000256" key="5">
    <source>
        <dbReference type="ARBA" id="ARBA00067668"/>
    </source>
</evidence>
<protein>
    <recommendedName>
        <fullName evidence="5">3-methylmercaptopropionyl-CoA ligase</fullName>
        <ecNumber evidence="4">6.2.1.44</ecNumber>
    </recommendedName>
</protein>
<accession>A0A562K7R1</accession>
<dbReference type="InterPro" id="IPR000873">
    <property type="entry name" value="AMP-dep_synth/lig_dom"/>
</dbReference>
<evidence type="ECO:0000313" key="10">
    <source>
        <dbReference type="Proteomes" id="UP000316624"/>
    </source>
</evidence>
<evidence type="ECO:0000256" key="4">
    <source>
        <dbReference type="ARBA" id="ARBA00066616"/>
    </source>
</evidence>
<dbReference type="InterPro" id="IPR025110">
    <property type="entry name" value="AMP-bd_C"/>
</dbReference>
<dbReference type="FunFam" id="3.30.300.30:FF:000008">
    <property type="entry name" value="2,3-dihydroxybenzoate-AMP ligase"/>
    <property type="match status" value="1"/>
</dbReference>
<evidence type="ECO:0000313" key="9">
    <source>
        <dbReference type="EMBL" id="TWH91442.1"/>
    </source>
</evidence>
<sequence>MNAIKGDFGSLADILRRNAAHFSDVPAVLFEGKARSHRDLLSRARCIGSALAQRGIGPGDRVAILSHNAMEFTEIYAATELAGVVAVPLNHRLAQPEIGRILLDAEPALLFYQSGFADMVDELKPALGSIRHFVRIAENEGDAEDYSTLVKQGDPAWEEPRFASGEIAHLLYTSGTTGRPKGCLQSHRSSAFAANNISAVMQSDCHDRGLLVMPICHAGGKRFQMATHWQAGSLYMLRAFDTEKVLRTIAEEKITILHLAPTMIQMLLEYPGSADYDLGSVKTAVYGAAPMPLPLLRRGIERFGQIFVQMYGQTEGDGLVLAKGFHQTTGEKESVRRLTSIGHPTPGVELRVADEDDNPVPDGTAGEMLLRSPTVMEGYWRDAQASEQTLRGGWLHTGDIVVRDPDGFIHLVDRKKDLIISGGLNISSREVEDALMAHPDVLEASAIGVPDDKWGEAVLALIVLRPGAAFDAAALTALCRQHIAGYKVPKAIRAVTELPRLPTGKINKVELRKRHAGPPEAGSRLAVDRQRKP</sequence>
<proteinExistence type="inferred from homology"/>
<comment type="similarity">
    <text evidence="1">Belongs to the ATP-dependent AMP-binding enzyme family.</text>
</comment>
<dbReference type="Pfam" id="PF13193">
    <property type="entry name" value="AMP-binding_C"/>
    <property type="match status" value="1"/>
</dbReference>
<evidence type="ECO:0000256" key="3">
    <source>
        <dbReference type="ARBA" id="ARBA00051915"/>
    </source>
</evidence>
<evidence type="ECO:0000256" key="6">
    <source>
        <dbReference type="SAM" id="MobiDB-lite"/>
    </source>
</evidence>
<dbReference type="NCBIfam" id="NF004837">
    <property type="entry name" value="PRK06187.1"/>
    <property type="match status" value="1"/>
</dbReference>
<dbReference type="AlphaFoldDB" id="A0A562K7R1"/>
<dbReference type="PROSITE" id="PS00455">
    <property type="entry name" value="AMP_BINDING"/>
    <property type="match status" value="1"/>
</dbReference>
<dbReference type="InterPro" id="IPR020845">
    <property type="entry name" value="AMP-binding_CS"/>
</dbReference>
<dbReference type="Gene3D" id="3.40.50.12780">
    <property type="entry name" value="N-terminal domain of ligase-like"/>
    <property type="match status" value="1"/>
</dbReference>
<comment type="caution">
    <text evidence="9">The sequence shown here is derived from an EMBL/GenBank/DDBJ whole genome shotgun (WGS) entry which is preliminary data.</text>
</comment>
<evidence type="ECO:0000256" key="2">
    <source>
        <dbReference type="ARBA" id="ARBA00022598"/>
    </source>
</evidence>
<dbReference type="InterPro" id="IPR050237">
    <property type="entry name" value="ATP-dep_AMP-bd_enzyme"/>
</dbReference>
<evidence type="ECO:0000259" key="8">
    <source>
        <dbReference type="Pfam" id="PF13193"/>
    </source>
</evidence>
<feature type="region of interest" description="Disordered" evidence="6">
    <location>
        <begin position="512"/>
        <end position="533"/>
    </location>
</feature>
<feature type="domain" description="AMP-dependent synthetase/ligase" evidence="7">
    <location>
        <begin position="15"/>
        <end position="380"/>
    </location>
</feature>
<dbReference type="Gene3D" id="3.30.300.30">
    <property type="match status" value="1"/>
</dbReference>
<dbReference type="EC" id="6.2.1.44" evidence="4"/>
<dbReference type="RefSeq" id="WP_145074938.1">
    <property type="nucleotide sequence ID" value="NZ_JACIIY010000036.1"/>
</dbReference>
<keyword evidence="2 9" id="KW-0436">Ligase</keyword>
<organism evidence="9 10">
    <name type="scientific">Sphingobium wenxiniae (strain DSM 21828 / CGMCC 1.7748 / JZ-1)</name>
    <dbReference type="NCBI Taxonomy" id="595605"/>
    <lineage>
        <taxon>Bacteria</taxon>
        <taxon>Pseudomonadati</taxon>
        <taxon>Pseudomonadota</taxon>
        <taxon>Alphaproteobacteria</taxon>
        <taxon>Sphingomonadales</taxon>
        <taxon>Sphingomonadaceae</taxon>
        <taxon>Sphingobium</taxon>
    </lineage>
</organism>
<dbReference type="Pfam" id="PF00501">
    <property type="entry name" value="AMP-binding"/>
    <property type="match status" value="1"/>
</dbReference>
<dbReference type="PANTHER" id="PTHR43767:SF7">
    <property type="entry name" value="MEDIUM_LONG-CHAIN-FATTY-ACID--COA LIGASE FADD8"/>
    <property type="match status" value="1"/>
</dbReference>
<reference evidence="9 10" key="1">
    <citation type="journal article" date="2015" name="Stand. Genomic Sci.">
        <title>Genomic Encyclopedia of Bacterial and Archaeal Type Strains, Phase III: the genomes of soil and plant-associated and newly described type strains.</title>
        <authorList>
            <person name="Whitman W.B."/>
            <person name="Woyke T."/>
            <person name="Klenk H.P."/>
            <person name="Zhou Y."/>
            <person name="Lilburn T.G."/>
            <person name="Beck B.J."/>
            <person name="De Vos P."/>
            <person name="Vandamme P."/>
            <person name="Eisen J.A."/>
            <person name="Garrity G."/>
            <person name="Hugenholtz P."/>
            <person name="Kyrpides N.C."/>
        </authorList>
    </citation>
    <scope>NUCLEOTIDE SEQUENCE [LARGE SCALE GENOMIC DNA]</scope>
    <source>
        <strain evidence="9 10">CGMCC 1.7748</strain>
    </source>
</reference>
<evidence type="ECO:0000259" key="7">
    <source>
        <dbReference type="Pfam" id="PF00501"/>
    </source>
</evidence>
<comment type="catalytic activity">
    <reaction evidence="3">
        <text>3-(methylsulfanyl)propanoate + ATP + CoA = 3-(methylsulfanyl)propanoyl-CoA + AMP + diphosphate</text>
        <dbReference type="Rhea" id="RHEA:43052"/>
        <dbReference type="ChEBI" id="CHEBI:30616"/>
        <dbReference type="ChEBI" id="CHEBI:33019"/>
        <dbReference type="ChEBI" id="CHEBI:49016"/>
        <dbReference type="ChEBI" id="CHEBI:57287"/>
        <dbReference type="ChEBI" id="CHEBI:82815"/>
        <dbReference type="ChEBI" id="CHEBI:456215"/>
        <dbReference type="EC" id="6.2.1.44"/>
    </reaction>
    <physiologicalReaction direction="left-to-right" evidence="3">
        <dbReference type="Rhea" id="RHEA:43053"/>
    </physiologicalReaction>
</comment>
<gene>
    <name evidence="9" type="ORF">IQ35_03256</name>
</gene>
<name>A0A562K7R1_SPHWJ</name>
<dbReference type="InterPro" id="IPR042099">
    <property type="entry name" value="ANL_N_sf"/>
</dbReference>
<evidence type="ECO:0000256" key="1">
    <source>
        <dbReference type="ARBA" id="ARBA00006432"/>
    </source>
</evidence>
<feature type="domain" description="AMP-binding enzyme C-terminal" evidence="8">
    <location>
        <begin position="430"/>
        <end position="505"/>
    </location>
</feature>
<dbReference type="EMBL" id="VLKK01000016">
    <property type="protein sequence ID" value="TWH91442.1"/>
    <property type="molecule type" value="Genomic_DNA"/>
</dbReference>
<dbReference type="InterPro" id="IPR045851">
    <property type="entry name" value="AMP-bd_C_sf"/>
</dbReference>
<dbReference type="PANTHER" id="PTHR43767">
    <property type="entry name" value="LONG-CHAIN-FATTY-ACID--COA LIGASE"/>
    <property type="match status" value="1"/>
</dbReference>